<feature type="transmembrane region" description="Helical" evidence="1">
    <location>
        <begin position="74"/>
        <end position="93"/>
    </location>
</feature>
<keyword evidence="1" id="KW-0472">Membrane</keyword>
<feature type="transmembrane region" description="Helical" evidence="1">
    <location>
        <begin position="30"/>
        <end position="53"/>
    </location>
</feature>
<keyword evidence="1" id="KW-0812">Transmembrane</keyword>
<accession>A0ABW5E1B6</accession>
<dbReference type="EMBL" id="JBHUJC010000023">
    <property type="protein sequence ID" value="MFD2276377.1"/>
    <property type="molecule type" value="Genomic_DNA"/>
</dbReference>
<gene>
    <name evidence="2" type="ORF">ACFSQZ_07845</name>
</gene>
<sequence length="128" mass="14143">MIGAAISGLILWAIIRIFFKHEGDDDIYKILFICLGATILSLVAHFLIGDWAAHIDIPIIILCLIKYCRFSLKAALKVVGIYLLLVVVIPVAYDELTSEPLGDTIEMRTPGGQTIELKLNEQSDSSQN</sequence>
<dbReference type="RefSeq" id="WP_377092579.1">
    <property type="nucleotide sequence ID" value="NZ_JBHSJM010000001.1"/>
</dbReference>
<keyword evidence="1" id="KW-1133">Transmembrane helix</keyword>
<name>A0ABW5E1B6_9BACT</name>
<comment type="caution">
    <text evidence="2">The sequence shown here is derived from an EMBL/GenBank/DDBJ whole genome shotgun (WGS) entry which is preliminary data.</text>
</comment>
<protein>
    <submittedName>
        <fullName evidence="2">Uncharacterized protein</fullName>
    </submittedName>
</protein>
<reference evidence="3" key="1">
    <citation type="journal article" date="2019" name="Int. J. Syst. Evol. Microbiol.">
        <title>The Global Catalogue of Microorganisms (GCM) 10K type strain sequencing project: providing services to taxonomists for standard genome sequencing and annotation.</title>
        <authorList>
            <consortium name="The Broad Institute Genomics Platform"/>
            <consortium name="The Broad Institute Genome Sequencing Center for Infectious Disease"/>
            <person name="Wu L."/>
            <person name="Ma J."/>
        </authorList>
    </citation>
    <scope>NUCLEOTIDE SEQUENCE [LARGE SCALE GENOMIC DNA]</scope>
    <source>
        <strain evidence="3">JCM 16545</strain>
    </source>
</reference>
<evidence type="ECO:0000313" key="2">
    <source>
        <dbReference type="EMBL" id="MFD2276377.1"/>
    </source>
</evidence>
<keyword evidence="3" id="KW-1185">Reference proteome</keyword>
<evidence type="ECO:0000256" key="1">
    <source>
        <dbReference type="SAM" id="Phobius"/>
    </source>
</evidence>
<proteinExistence type="predicted"/>
<evidence type="ECO:0000313" key="3">
    <source>
        <dbReference type="Proteomes" id="UP001597297"/>
    </source>
</evidence>
<organism evidence="2 3">
    <name type="scientific">Rubritalea spongiae</name>
    <dbReference type="NCBI Taxonomy" id="430797"/>
    <lineage>
        <taxon>Bacteria</taxon>
        <taxon>Pseudomonadati</taxon>
        <taxon>Verrucomicrobiota</taxon>
        <taxon>Verrucomicrobiia</taxon>
        <taxon>Verrucomicrobiales</taxon>
        <taxon>Rubritaleaceae</taxon>
        <taxon>Rubritalea</taxon>
    </lineage>
</organism>
<dbReference type="Proteomes" id="UP001597297">
    <property type="component" value="Unassembled WGS sequence"/>
</dbReference>